<keyword evidence="5" id="KW-1185">Reference proteome</keyword>
<dbReference type="PANTHER" id="PTHR36840:SF1">
    <property type="entry name" value="BLL5714 PROTEIN"/>
    <property type="match status" value="1"/>
</dbReference>
<dbReference type="RefSeq" id="WP_042737629.1">
    <property type="nucleotide sequence ID" value="NZ_BKAX01000006.1"/>
</dbReference>
<feature type="transmembrane region" description="Helical" evidence="1">
    <location>
        <begin position="101"/>
        <end position="120"/>
    </location>
</feature>
<reference evidence="3 4" key="1">
    <citation type="submission" date="2018-06" db="EMBL/GenBank/DDBJ databases">
        <authorList>
            <consortium name="Pathogen Informatics"/>
            <person name="Doyle S."/>
        </authorList>
    </citation>
    <scope>NUCLEOTIDE SEQUENCE [LARGE SCALE GENOMIC DNA]</scope>
    <source>
        <strain evidence="3 4">NCTC12195</strain>
    </source>
</reference>
<evidence type="ECO:0000313" key="2">
    <source>
        <dbReference type="EMBL" id="GEQ06477.1"/>
    </source>
</evidence>
<feature type="transmembrane region" description="Helical" evidence="1">
    <location>
        <begin position="132"/>
        <end position="152"/>
    </location>
</feature>
<feature type="transmembrane region" description="Helical" evidence="1">
    <location>
        <begin position="315"/>
        <end position="332"/>
    </location>
</feature>
<keyword evidence="1" id="KW-0812">Transmembrane</keyword>
<dbReference type="Proteomes" id="UP000321057">
    <property type="component" value="Unassembled WGS sequence"/>
</dbReference>
<dbReference type="Pfam" id="PF06772">
    <property type="entry name" value="LtrA"/>
    <property type="match status" value="1"/>
</dbReference>
<evidence type="ECO:0000313" key="3">
    <source>
        <dbReference type="EMBL" id="SUM31278.1"/>
    </source>
</evidence>
<accession>A0A380FAS3</accession>
<feature type="transmembrane region" description="Helical" evidence="1">
    <location>
        <begin position="40"/>
        <end position="58"/>
    </location>
</feature>
<sequence>MKKKEVSMSELFFDLVFVFVLSTINQTIEHISEDLASLESLGKNFTMFLIFFAIWVYRTLLVNRFFEQKWYQYLFVFIDMFLVLLLSKATNADFQQTFKPFVTMSILIFLSIAIQYILNYKLNKQVVTLQLVKVYVSGLLLMIIVSLVSLALPAGINFWIYFIGIVIMAIFPVLFLKVSKENPLFFSHFSERLSLFMILLFGEGIVQIVNNVEIAHINVLDVVYFVLVVSLFMVYTLHYKKSLNYERDDATGFASAYLHLALIFTLDFIFLIMNKVLANHEISTVELYIYTLAFGIFLLAIYIDTQLHNSVIDQRALFITIILIATIIGLIITNIYLVTIVEIIGILLLCFIFYSGKSDDEIGIK</sequence>
<reference evidence="2 5" key="2">
    <citation type="submission" date="2019-07" db="EMBL/GenBank/DDBJ databases">
        <title>Whole genome shotgun sequence of Staphylococcus gallinarum NBRC 109767.</title>
        <authorList>
            <person name="Hosoyama A."/>
            <person name="Uohara A."/>
            <person name="Ohji S."/>
            <person name="Ichikawa N."/>
        </authorList>
    </citation>
    <scope>NUCLEOTIDE SEQUENCE [LARGE SCALE GENOMIC DNA]</scope>
    <source>
        <strain evidence="2 5">NBRC 109767</strain>
    </source>
</reference>
<organism evidence="3 4">
    <name type="scientific">Staphylococcus gallinarum</name>
    <dbReference type="NCBI Taxonomy" id="1293"/>
    <lineage>
        <taxon>Bacteria</taxon>
        <taxon>Bacillati</taxon>
        <taxon>Bacillota</taxon>
        <taxon>Bacilli</taxon>
        <taxon>Bacillales</taxon>
        <taxon>Staphylococcaceae</taxon>
        <taxon>Staphylococcus</taxon>
    </lineage>
</organism>
<evidence type="ECO:0000256" key="1">
    <source>
        <dbReference type="SAM" id="Phobius"/>
    </source>
</evidence>
<feature type="transmembrane region" description="Helical" evidence="1">
    <location>
        <begin position="158"/>
        <end position="177"/>
    </location>
</feature>
<feature type="transmembrane region" description="Helical" evidence="1">
    <location>
        <begin position="70"/>
        <end position="89"/>
    </location>
</feature>
<dbReference type="InterPro" id="IPR010640">
    <property type="entry name" value="Low_temperature_requirement_A"/>
</dbReference>
<keyword evidence="1" id="KW-0472">Membrane</keyword>
<feature type="transmembrane region" description="Helical" evidence="1">
    <location>
        <begin position="189"/>
        <end position="209"/>
    </location>
</feature>
<dbReference type="EMBL" id="BKAX01000006">
    <property type="protein sequence ID" value="GEQ06477.1"/>
    <property type="molecule type" value="Genomic_DNA"/>
</dbReference>
<feature type="transmembrane region" description="Helical" evidence="1">
    <location>
        <begin position="12"/>
        <end position="28"/>
    </location>
</feature>
<dbReference type="Proteomes" id="UP000255277">
    <property type="component" value="Unassembled WGS sequence"/>
</dbReference>
<keyword evidence="1" id="KW-1133">Transmembrane helix</keyword>
<protein>
    <submittedName>
        <fullName evidence="3">Low temperature requirement protein A</fullName>
    </submittedName>
</protein>
<name>A0A380FAS3_STAGA</name>
<dbReference type="PANTHER" id="PTHR36840">
    <property type="entry name" value="BLL5714 PROTEIN"/>
    <property type="match status" value="1"/>
</dbReference>
<dbReference type="EMBL" id="UHDK01000001">
    <property type="protein sequence ID" value="SUM31278.1"/>
    <property type="molecule type" value="Genomic_DNA"/>
</dbReference>
<feature type="transmembrane region" description="Helical" evidence="1">
    <location>
        <begin position="250"/>
        <end position="273"/>
    </location>
</feature>
<gene>
    <name evidence="3" type="ORF">NCTC12195_00685</name>
    <name evidence="2" type="ORF">SGA02_23050</name>
</gene>
<dbReference type="GeneID" id="93846363"/>
<evidence type="ECO:0000313" key="5">
    <source>
        <dbReference type="Proteomes" id="UP000321057"/>
    </source>
</evidence>
<dbReference type="OrthoDB" id="9798526at2"/>
<feature type="transmembrane region" description="Helical" evidence="1">
    <location>
        <begin position="338"/>
        <end position="356"/>
    </location>
</feature>
<evidence type="ECO:0000313" key="4">
    <source>
        <dbReference type="Proteomes" id="UP000255277"/>
    </source>
</evidence>
<proteinExistence type="predicted"/>
<feature type="transmembrane region" description="Helical" evidence="1">
    <location>
        <begin position="285"/>
        <end position="303"/>
    </location>
</feature>
<dbReference type="AlphaFoldDB" id="A0A380FAS3"/>
<feature type="transmembrane region" description="Helical" evidence="1">
    <location>
        <begin position="215"/>
        <end position="238"/>
    </location>
</feature>